<organism evidence="3 4">
    <name type="scientific">Algoriphagus taiwanensis</name>
    <dbReference type="NCBI Taxonomy" id="1445656"/>
    <lineage>
        <taxon>Bacteria</taxon>
        <taxon>Pseudomonadati</taxon>
        <taxon>Bacteroidota</taxon>
        <taxon>Cytophagia</taxon>
        <taxon>Cytophagales</taxon>
        <taxon>Cyclobacteriaceae</taxon>
        <taxon>Algoriphagus</taxon>
    </lineage>
</organism>
<feature type="transmembrane region" description="Helical" evidence="1">
    <location>
        <begin position="37"/>
        <end position="57"/>
    </location>
</feature>
<evidence type="ECO:0000256" key="1">
    <source>
        <dbReference type="SAM" id="Phobius"/>
    </source>
</evidence>
<proteinExistence type="predicted"/>
<dbReference type="PANTHER" id="PTHR34220">
    <property type="entry name" value="SENSOR HISTIDINE KINASE YPDA"/>
    <property type="match status" value="1"/>
</dbReference>
<reference evidence="3 4" key="1">
    <citation type="submission" date="2023-08" db="EMBL/GenBank/DDBJ databases">
        <title>Draft genome sequence of Algoriphagus taiwanensis.</title>
        <authorList>
            <person name="Takatani N."/>
            <person name="Hosokawa M."/>
            <person name="Sawabe T."/>
        </authorList>
    </citation>
    <scope>NUCLEOTIDE SEQUENCE [LARGE SCALE GENOMIC DNA]</scope>
    <source>
        <strain evidence="3 4">JCM 19755</strain>
    </source>
</reference>
<feature type="transmembrane region" description="Helical" evidence="1">
    <location>
        <begin position="69"/>
        <end position="89"/>
    </location>
</feature>
<evidence type="ECO:0000259" key="2">
    <source>
        <dbReference type="Pfam" id="PF06580"/>
    </source>
</evidence>
<keyword evidence="4" id="KW-1185">Reference proteome</keyword>
<dbReference type="InterPro" id="IPR010559">
    <property type="entry name" value="Sig_transdc_His_kin_internal"/>
</dbReference>
<dbReference type="Proteomes" id="UP001307705">
    <property type="component" value="Unassembled WGS sequence"/>
</dbReference>
<gene>
    <name evidence="3" type="ORF">Ataiwa_07980</name>
</gene>
<keyword evidence="1" id="KW-0472">Membrane</keyword>
<dbReference type="RefSeq" id="WP_338227341.1">
    <property type="nucleotide sequence ID" value="NZ_BTPE01000002.1"/>
</dbReference>
<dbReference type="InterPro" id="IPR050640">
    <property type="entry name" value="Bact_2-comp_sensor_kinase"/>
</dbReference>
<evidence type="ECO:0000313" key="3">
    <source>
        <dbReference type="EMBL" id="GMQ32526.1"/>
    </source>
</evidence>
<dbReference type="PANTHER" id="PTHR34220:SF7">
    <property type="entry name" value="SENSOR HISTIDINE KINASE YPDA"/>
    <property type="match status" value="1"/>
</dbReference>
<accession>A0ABQ6PX45</accession>
<dbReference type="EMBL" id="BTPE01000002">
    <property type="protein sequence ID" value="GMQ32526.1"/>
    <property type="molecule type" value="Genomic_DNA"/>
</dbReference>
<sequence length="348" mass="40349">MFSHRLSYFFASLLGIYSFLNIYFLDGDRLYAAKLDALPLFVLILTLTLSVWLINRWVQNRFSEKFKKIHPLVIQFAASLVLVLVLSLISSEISGLILGGPFAFSFQNFLLTAAFSSRINLFLNCLNAIYYFSEKLKEKAVESEKLKTLNSEARYESVNSQLNPHFFFNNLSALSVLIHQDVKLADQYLQKLSEIYRYILKNRSSELVSLQEEIAFLEKYLELLSIRFEDSLKFSIQIKKECLDTMIPPAVLQLLVENVVKHNYFTRKEPLEVRVFCEEGILKIFNKKQPKKAVEVSTGIGLQNISDRYRFLNQEIRILDESDHFQVELPLIDDKKDIASRRRALSTS</sequence>
<dbReference type="Pfam" id="PF06580">
    <property type="entry name" value="His_kinase"/>
    <property type="match status" value="1"/>
</dbReference>
<keyword evidence="1" id="KW-1133">Transmembrane helix</keyword>
<feature type="domain" description="Signal transduction histidine kinase internal region" evidence="2">
    <location>
        <begin position="154"/>
        <end position="232"/>
    </location>
</feature>
<feature type="transmembrane region" description="Helical" evidence="1">
    <location>
        <begin position="7"/>
        <end position="25"/>
    </location>
</feature>
<keyword evidence="1" id="KW-0812">Transmembrane</keyword>
<protein>
    <recommendedName>
        <fullName evidence="2">Signal transduction histidine kinase internal region domain-containing protein</fullName>
    </recommendedName>
</protein>
<feature type="transmembrane region" description="Helical" evidence="1">
    <location>
        <begin position="109"/>
        <end position="132"/>
    </location>
</feature>
<evidence type="ECO:0000313" key="4">
    <source>
        <dbReference type="Proteomes" id="UP001307705"/>
    </source>
</evidence>
<comment type="caution">
    <text evidence="3">The sequence shown here is derived from an EMBL/GenBank/DDBJ whole genome shotgun (WGS) entry which is preliminary data.</text>
</comment>
<name>A0ABQ6PX45_9BACT</name>